<feature type="transmembrane region" description="Helical" evidence="8">
    <location>
        <begin position="475"/>
        <end position="492"/>
    </location>
</feature>
<feature type="transmembrane region" description="Helical" evidence="8">
    <location>
        <begin position="244"/>
        <end position="267"/>
    </location>
</feature>
<comment type="caution">
    <text evidence="10">The sequence shown here is derived from an EMBL/GenBank/DDBJ whole genome shotgun (WGS) entry which is preliminary data.</text>
</comment>
<organism evidence="10 11">
    <name type="scientific">Lomentospora prolificans</name>
    <dbReference type="NCBI Taxonomy" id="41688"/>
    <lineage>
        <taxon>Eukaryota</taxon>
        <taxon>Fungi</taxon>
        <taxon>Dikarya</taxon>
        <taxon>Ascomycota</taxon>
        <taxon>Pezizomycotina</taxon>
        <taxon>Sordariomycetes</taxon>
        <taxon>Hypocreomycetidae</taxon>
        <taxon>Microascales</taxon>
        <taxon>Microascaceae</taxon>
        <taxon>Lomentospora</taxon>
    </lineage>
</organism>
<dbReference type="OrthoDB" id="6339427at2759"/>
<feature type="region of interest" description="Disordered" evidence="7">
    <location>
        <begin position="651"/>
        <end position="702"/>
    </location>
</feature>
<dbReference type="PROSITE" id="PS00217">
    <property type="entry name" value="SUGAR_TRANSPORT_2"/>
    <property type="match status" value="1"/>
</dbReference>
<dbReference type="InterPro" id="IPR020846">
    <property type="entry name" value="MFS_dom"/>
</dbReference>
<dbReference type="PANTHER" id="PTHR48020:SF4">
    <property type="entry name" value="SYMPORT, PUTATIVE (AFU_ORTHOLOGUE AFUA_3G11790)-RELATED"/>
    <property type="match status" value="1"/>
</dbReference>
<dbReference type="AlphaFoldDB" id="A0A2N3NA88"/>
<dbReference type="GO" id="GO:0015798">
    <property type="term" value="P:myo-inositol transport"/>
    <property type="evidence" value="ECO:0007669"/>
    <property type="project" value="UniProtKB-ARBA"/>
</dbReference>
<feature type="transmembrane region" description="Helical" evidence="8">
    <location>
        <begin position="541"/>
        <end position="560"/>
    </location>
</feature>
<feature type="transmembrane region" description="Helical" evidence="8">
    <location>
        <begin position="445"/>
        <end position="463"/>
    </location>
</feature>
<feature type="transmembrane region" description="Helical" evidence="8">
    <location>
        <begin position="213"/>
        <end position="232"/>
    </location>
</feature>
<evidence type="ECO:0000256" key="2">
    <source>
        <dbReference type="ARBA" id="ARBA00010992"/>
    </source>
</evidence>
<feature type="transmembrane region" description="Helical" evidence="8">
    <location>
        <begin position="273"/>
        <end position="296"/>
    </location>
</feature>
<proteinExistence type="inferred from homology"/>
<gene>
    <name evidence="10" type="ORF">jhhlp_003945</name>
</gene>
<dbReference type="InParanoid" id="A0A2N3NA88"/>
<accession>A0A2N3NA88</accession>
<dbReference type="STRING" id="41688.A0A2N3NA88"/>
<evidence type="ECO:0000256" key="7">
    <source>
        <dbReference type="SAM" id="MobiDB-lite"/>
    </source>
</evidence>
<evidence type="ECO:0000313" key="10">
    <source>
        <dbReference type="EMBL" id="PKS09331.1"/>
    </source>
</evidence>
<dbReference type="PROSITE" id="PS50850">
    <property type="entry name" value="MFS"/>
    <property type="match status" value="1"/>
</dbReference>
<evidence type="ECO:0000256" key="1">
    <source>
        <dbReference type="ARBA" id="ARBA00004141"/>
    </source>
</evidence>
<feature type="transmembrane region" description="Helical" evidence="8">
    <location>
        <begin position="142"/>
        <end position="162"/>
    </location>
</feature>
<dbReference type="VEuPathDB" id="FungiDB:jhhlp_003945"/>
<dbReference type="GO" id="GO:0022857">
    <property type="term" value="F:transmembrane transporter activity"/>
    <property type="evidence" value="ECO:0007669"/>
    <property type="project" value="InterPro"/>
</dbReference>
<dbReference type="EMBL" id="NLAX01000010">
    <property type="protein sequence ID" value="PKS09331.1"/>
    <property type="molecule type" value="Genomic_DNA"/>
</dbReference>
<dbReference type="InterPro" id="IPR005828">
    <property type="entry name" value="MFS_sugar_transport-like"/>
</dbReference>
<dbReference type="InterPro" id="IPR036259">
    <property type="entry name" value="MFS_trans_sf"/>
</dbReference>
<dbReference type="Pfam" id="PF00083">
    <property type="entry name" value="Sugar_tr"/>
    <property type="match status" value="1"/>
</dbReference>
<evidence type="ECO:0000256" key="6">
    <source>
        <dbReference type="ARBA" id="ARBA00023136"/>
    </source>
</evidence>
<dbReference type="GO" id="GO:0015791">
    <property type="term" value="P:polyol transmembrane transport"/>
    <property type="evidence" value="ECO:0007669"/>
    <property type="project" value="UniProtKB-ARBA"/>
</dbReference>
<feature type="transmembrane region" description="Helical" evidence="8">
    <location>
        <begin position="174"/>
        <end position="193"/>
    </location>
</feature>
<reference evidence="10 11" key="1">
    <citation type="journal article" date="2017" name="G3 (Bethesda)">
        <title>First Draft Genome Sequence of the Pathogenic Fungus Lomentospora prolificans (Formerly Scedosporium prolificans).</title>
        <authorList>
            <person name="Luo R."/>
            <person name="Zimin A."/>
            <person name="Workman R."/>
            <person name="Fan Y."/>
            <person name="Pertea G."/>
            <person name="Grossman N."/>
            <person name="Wear M.P."/>
            <person name="Jia B."/>
            <person name="Miller H."/>
            <person name="Casadevall A."/>
            <person name="Timp W."/>
            <person name="Zhang S.X."/>
            <person name="Salzberg S.L."/>
        </authorList>
    </citation>
    <scope>NUCLEOTIDE SEQUENCE [LARGE SCALE GENOMIC DNA]</scope>
    <source>
        <strain evidence="10 11">JHH-5317</strain>
    </source>
</reference>
<keyword evidence="11" id="KW-1185">Reference proteome</keyword>
<dbReference type="Proteomes" id="UP000233524">
    <property type="component" value="Unassembled WGS sequence"/>
</dbReference>
<sequence>MSLGRWRVEDRVRIENPLSALNDEQVKIDATRFVNSRAPFLSDRVDEVCRAAHVAKHIRFYEQIARGYNPAGASPPVTLTDEEKTALVREKNKIISEHGMWYVFITVSLAAFLQGFVQSSFAGANVYEGYWRRVSEEEKHEHAMGITNGIAYLAAALIGCPLSDPINQIAGRRGAIFFASILIAVTSIAAASLPNFDKDGTGESDAWKTLVGLRLLNGIGMGVKAVSTPILASETAIGYWRGTALLVWQLWVALGILFSNAFNLIFYKSPEPIISLRLILASPMVPAIFLALSLYFTPESPRFYLRPHRGHYMPETAYRELKRLRNTELQVLRDLYLVHRSVEFSESDTELDQKSGVAVTAKDIPAEAKPKLSIRIRQYFSRYGDLVSNPRLRNSTISSCTVALGQQLCGINIFAFYATTLFLGVLGGIKYTGNASDNSQQWKEAMLYSFGFGLVNFVFGIPAVGTIDTFGRRRWLLVTIPGMALALLAAAVSLEHEDSDTRRILVLVFMLVHTAFYSPAMGPVPFALASEAFPLSHREHGCSVAIMINLFFAGLLAWFYPLIDSGLGGVRKGVDEPGGGGALGLFAGLNLVAFVMVYLLVEETKQRDLEDLDQIYTISKRKFAKFQATVHLPWFLRRVFLCSTEPKPDFYDDKTKNVTAPDEEARGDGSAPGSPIPMGGFGDSIQIPTIIDDRPGPATRYE</sequence>
<feature type="transmembrane region" description="Helical" evidence="8">
    <location>
        <begin position="504"/>
        <end position="529"/>
    </location>
</feature>
<evidence type="ECO:0000256" key="8">
    <source>
        <dbReference type="SAM" id="Phobius"/>
    </source>
</evidence>
<feature type="domain" description="Major facilitator superfamily (MFS) profile" evidence="9">
    <location>
        <begin position="103"/>
        <end position="605"/>
    </location>
</feature>
<evidence type="ECO:0000256" key="5">
    <source>
        <dbReference type="ARBA" id="ARBA00022989"/>
    </source>
</evidence>
<dbReference type="Gene3D" id="1.20.1250.20">
    <property type="entry name" value="MFS general substrate transporter like domains"/>
    <property type="match status" value="1"/>
</dbReference>
<keyword evidence="6 8" id="KW-0472">Membrane</keyword>
<dbReference type="InterPro" id="IPR005829">
    <property type="entry name" value="Sugar_transporter_CS"/>
</dbReference>
<dbReference type="GO" id="GO:0016020">
    <property type="term" value="C:membrane"/>
    <property type="evidence" value="ECO:0007669"/>
    <property type="project" value="UniProtKB-SubCell"/>
</dbReference>
<feature type="compositionally biased region" description="Basic and acidic residues" evidence="7">
    <location>
        <begin position="691"/>
        <end position="702"/>
    </location>
</feature>
<dbReference type="PANTHER" id="PTHR48020">
    <property type="entry name" value="PROTON MYO-INOSITOL COTRANSPORTER"/>
    <property type="match status" value="1"/>
</dbReference>
<evidence type="ECO:0000313" key="11">
    <source>
        <dbReference type="Proteomes" id="UP000233524"/>
    </source>
</evidence>
<feature type="transmembrane region" description="Helical" evidence="8">
    <location>
        <begin position="99"/>
        <end position="122"/>
    </location>
</feature>
<keyword evidence="5 8" id="KW-1133">Transmembrane helix</keyword>
<evidence type="ECO:0000256" key="3">
    <source>
        <dbReference type="ARBA" id="ARBA00022448"/>
    </source>
</evidence>
<keyword evidence="3" id="KW-0813">Transport</keyword>
<evidence type="ECO:0000259" key="9">
    <source>
        <dbReference type="PROSITE" id="PS50850"/>
    </source>
</evidence>
<comment type="similarity">
    <text evidence="2">Belongs to the major facilitator superfamily. Sugar transporter (TC 2.A.1.1) family.</text>
</comment>
<feature type="transmembrane region" description="Helical" evidence="8">
    <location>
        <begin position="580"/>
        <end position="601"/>
    </location>
</feature>
<dbReference type="PRINTS" id="PR00171">
    <property type="entry name" value="SUGRTRNSPORT"/>
</dbReference>
<keyword evidence="4 8" id="KW-0812">Transmembrane</keyword>
<dbReference type="InterPro" id="IPR003663">
    <property type="entry name" value="Sugar/inositol_transpt"/>
</dbReference>
<dbReference type="InterPro" id="IPR050814">
    <property type="entry name" value="Myo-inositol_Transporter"/>
</dbReference>
<protein>
    <recommendedName>
        <fullName evidence="9">Major facilitator superfamily (MFS) profile domain-containing protein</fullName>
    </recommendedName>
</protein>
<name>A0A2N3NA88_9PEZI</name>
<comment type="subcellular location">
    <subcellularLocation>
        <location evidence="1">Membrane</location>
        <topology evidence="1">Multi-pass membrane protein</topology>
    </subcellularLocation>
</comment>
<dbReference type="SUPFAM" id="SSF103473">
    <property type="entry name" value="MFS general substrate transporter"/>
    <property type="match status" value="1"/>
</dbReference>
<feature type="transmembrane region" description="Helical" evidence="8">
    <location>
        <begin position="414"/>
        <end position="433"/>
    </location>
</feature>
<evidence type="ECO:0000256" key="4">
    <source>
        <dbReference type="ARBA" id="ARBA00022692"/>
    </source>
</evidence>